<evidence type="ECO:0000313" key="3">
    <source>
        <dbReference type="Proteomes" id="UP000549250"/>
    </source>
</evidence>
<keyword evidence="3" id="KW-1185">Reference proteome</keyword>
<evidence type="ECO:0000256" key="1">
    <source>
        <dbReference type="SAM" id="MobiDB-lite"/>
    </source>
</evidence>
<dbReference type="EMBL" id="JACHXI010000014">
    <property type="protein sequence ID" value="MBB3104320.1"/>
    <property type="molecule type" value="Genomic_DNA"/>
</dbReference>
<protein>
    <submittedName>
        <fullName evidence="2">Uncharacterized protein</fullName>
    </submittedName>
</protein>
<proteinExistence type="predicted"/>
<dbReference type="AlphaFoldDB" id="A0A839T657"/>
<feature type="region of interest" description="Disordered" evidence="1">
    <location>
        <begin position="1"/>
        <end position="37"/>
    </location>
</feature>
<dbReference type="Proteomes" id="UP000549250">
    <property type="component" value="Unassembled WGS sequence"/>
</dbReference>
<gene>
    <name evidence="2" type="ORF">FHR87_002735</name>
</gene>
<organism evidence="2 3">
    <name type="scientific">Azomonas macrocytogenes</name>
    <name type="common">Azotobacter macrocytogenes</name>
    <dbReference type="NCBI Taxonomy" id="69962"/>
    <lineage>
        <taxon>Bacteria</taxon>
        <taxon>Pseudomonadati</taxon>
        <taxon>Pseudomonadota</taxon>
        <taxon>Gammaproteobacteria</taxon>
        <taxon>Pseudomonadales</taxon>
        <taxon>Pseudomonadaceae</taxon>
        <taxon>Azomonas</taxon>
    </lineage>
</organism>
<sequence>MIEDTLIRNLIEPQQLRPPDGLSTPFAQTACSVKPAV</sequence>
<evidence type="ECO:0000313" key="2">
    <source>
        <dbReference type="EMBL" id="MBB3104320.1"/>
    </source>
</evidence>
<comment type="caution">
    <text evidence="2">The sequence shown here is derived from an EMBL/GenBank/DDBJ whole genome shotgun (WGS) entry which is preliminary data.</text>
</comment>
<name>A0A839T657_AZOMA</name>
<accession>A0A839T657</accession>
<reference evidence="2 3" key="1">
    <citation type="submission" date="2020-08" db="EMBL/GenBank/DDBJ databases">
        <title>Genomic Encyclopedia of Type Strains, Phase III (KMG-III): the genomes of soil and plant-associated and newly described type strains.</title>
        <authorList>
            <person name="Whitman W."/>
        </authorList>
    </citation>
    <scope>NUCLEOTIDE SEQUENCE [LARGE SCALE GENOMIC DNA]</scope>
    <source>
        <strain evidence="2 3">CECT 4462</strain>
    </source>
</reference>